<dbReference type="Pfam" id="PF01850">
    <property type="entry name" value="PIN"/>
    <property type="match status" value="1"/>
</dbReference>
<sequence>MRKFRVYLDNCCFNRPYDSQASELIRLETEAKLYIQGAILSGRLTLVWSFILDYENAANPYPERREAIVEWKALASHDVRPLEDIRERANAISALTGIRPKDALHLACSIHADCDYFITTDRGLLKKAVRVPDAKAIGPLDFLILMEGME</sequence>
<dbReference type="Proteomes" id="UP000232638">
    <property type="component" value="Chromosome"/>
</dbReference>
<dbReference type="AlphaFoldDB" id="A0A2K8U7F7"/>
<keyword evidence="3" id="KW-1185">Reference proteome</keyword>
<gene>
    <name evidence="2" type="ORF">THSYN_10615</name>
</gene>
<name>A0A2K8U7F7_9GAMM</name>
<dbReference type="OrthoDB" id="5624224at2"/>
<evidence type="ECO:0000313" key="3">
    <source>
        <dbReference type="Proteomes" id="UP000232638"/>
    </source>
</evidence>
<dbReference type="KEGG" id="tsy:THSYN_10615"/>
<protein>
    <submittedName>
        <fullName evidence="2">PIN domain protein</fullName>
    </submittedName>
</protein>
<dbReference type="InterPro" id="IPR002716">
    <property type="entry name" value="PIN_dom"/>
</dbReference>
<organism evidence="2 3">
    <name type="scientific">Candidatus Thiodictyon syntrophicum</name>
    <dbReference type="NCBI Taxonomy" id="1166950"/>
    <lineage>
        <taxon>Bacteria</taxon>
        <taxon>Pseudomonadati</taxon>
        <taxon>Pseudomonadota</taxon>
        <taxon>Gammaproteobacteria</taxon>
        <taxon>Chromatiales</taxon>
        <taxon>Chromatiaceae</taxon>
        <taxon>Thiodictyon</taxon>
    </lineage>
</organism>
<dbReference type="SUPFAM" id="SSF88723">
    <property type="entry name" value="PIN domain-like"/>
    <property type="match status" value="1"/>
</dbReference>
<dbReference type="InterPro" id="IPR029060">
    <property type="entry name" value="PIN-like_dom_sf"/>
</dbReference>
<evidence type="ECO:0000259" key="1">
    <source>
        <dbReference type="Pfam" id="PF01850"/>
    </source>
</evidence>
<dbReference type="EMBL" id="CP020370">
    <property type="protein sequence ID" value="AUB81359.1"/>
    <property type="molecule type" value="Genomic_DNA"/>
</dbReference>
<accession>A0A2K8U7F7</accession>
<feature type="domain" description="PIN" evidence="1">
    <location>
        <begin position="57"/>
        <end position="127"/>
    </location>
</feature>
<evidence type="ECO:0000313" key="2">
    <source>
        <dbReference type="EMBL" id="AUB81359.1"/>
    </source>
</evidence>
<dbReference type="Gene3D" id="3.40.50.1010">
    <property type="entry name" value="5'-nuclease"/>
    <property type="match status" value="1"/>
</dbReference>
<proteinExistence type="predicted"/>
<reference evidence="2 3" key="1">
    <citation type="submission" date="2017-03" db="EMBL/GenBank/DDBJ databases">
        <title>Complete genome sequence of Candidatus 'Thiodictyon syntrophicum' sp. nov. strain Cad16T, a photolithoautotroph purple sulfur bacterium isolated from an alpine meromictic lake.</title>
        <authorList>
            <person name="Luedin S.M."/>
            <person name="Pothier J.F."/>
            <person name="Danza F."/>
            <person name="Storelli N."/>
            <person name="Wittwer M."/>
            <person name="Tonolla M."/>
        </authorList>
    </citation>
    <scope>NUCLEOTIDE SEQUENCE [LARGE SCALE GENOMIC DNA]</scope>
    <source>
        <strain evidence="2 3">Cad16T</strain>
    </source>
</reference>